<keyword evidence="5" id="KW-0663">Pyridoxal phosphate</keyword>
<comment type="function">
    <text evidence="10">Transfer of C3 units between the cytosol of mesophyll and bundle sheath cells to maintain a nitrogen-carbon balance in the C4-dicarboxylic pathway.</text>
</comment>
<proteinExistence type="inferred from homology"/>
<gene>
    <name evidence="13" type="ORF">SEVIR_9G254000v2</name>
</gene>
<evidence type="ECO:0000256" key="9">
    <source>
        <dbReference type="ARBA" id="ARBA00026106"/>
    </source>
</evidence>
<evidence type="ECO:0000313" key="13">
    <source>
        <dbReference type="EMBL" id="TKV93817.1"/>
    </source>
</evidence>
<evidence type="ECO:0000256" key="6">
    <source>
        <dbReference type="ARBA" id="ARBA00025708"/>
    </source>
</evidence>
<evidence type="ECO:0000256" key="4">
    <source>
        <dbReference type="ARBA" id="ARBA00022679"/>
    </source>
</evidence>
<dbReference type="GO" id="GO:0004021">
    <property type="term" value="F:L-alanine:2-oxoglutarate aminotransferase activity"/>
    <property type="evidence" value="ECO:0007669"/>
    <property type="project" value="UniProtKB-EC"/>
</dbReference>
<comment type="subunit">
    <text evidence="2">Homodimer.</text>
</comment>
<dbReference type="PANTHER" id="PTHR11751:SF409">
    <property type="entry name" value="ALANINE TRANSAMINASE"/>
    <property type="match status" value="1"/>
</dbReference>
<dbReference type="InterPro" id="IPR045088">
    <property type="entry name" value="ALAT1/2-like"/>
</dbReference>
<accession>A0A4U6SXK2</accession>
<dbReference type="Pfam" id="PF00155">
    <property type="entry name" value="Aminotran_1_2"/>
    <property type="match status" value="1"/>
</dbReference>
<evidence type="ECO:0000256" key="11">
    <source>
        <dbReference type="ARBA" id="ARBA00074121"/>
    </source>
</evidence>
<comment type="cofactor">
    <cofactor evidence="1">
        <name>pyridoxal 5'-phosphate</name>
        <dbReference type="ChEBI" id="CHEBI:597326"/>
    </cofactor>
</comment>
<evidence type="ECO:0000256" key="10">
    <source>
        <dbReference type="ARBA" id="ARBA00059319"/>
    </source>
</evidence>
<dbReference type="InterPro" id="IPR015421">
    <property type="entry name" value="PyrdxlP-dep_Trfase_major"/>
</dbReference>
<name>A0A4U6SXK2_SETVI</name>
<evidence type="ECO:0000256" key="7">
    <source>
        <dbReference type="ARBA" id="ARBA00025709"/>
    </source>
</evidence>
<sequence length="484" mass="53720">MAPCALTVDSLNPKVLALADHLGGDAIARRAQCIQKEIETKPGSHPFDEITYCNLSNPQSMGQQPNKFFREVLALCDYPRLLEQSETNSLFSSDAIARSRKILDLFPWRATGGYSHCQGTEGLRDVIAAGITSRDGFPCNAEDIFLTDGAAPPVHMMMHILIRDEKDGILCPIPSHYLYTSSMVLQGATLVPYYLDESRGWGVRMSDLKKQLDGARSKGVNVRGLVVINPGNPTGHVLVEENQREIVEFCRKEDLVLLADEVYQENIYTADKKFKSFKKIARSMGFSEGDISLVSFHSVSNGYYGECGRRGGYMEVTGFNSEVKKQVYKVASLSSCSNISGQILMSLVMNPPMVEDESYTSYQAERNGILSTFSRCAESMACALNCLEGVTCCKAEGAMFVFPSVHLPKRAIAAAEERNTEPDVFYALRLLENTGIVVAPGSVFGQVHGTWHFRCTILPKEEKIPLFISRFTAFHEAFMEEFRN</sequence>
<dbReference type="Proteomes" id="UP000298652">
    <property type="component" value="Chromosome 9"/>
</dbReference>
<comment type="similarity">
    <text evidence="8">Belongs to the class-I pyridoxal-phosphate-dependent aminotransferase family. Alanine aminotransferase subfamily.</text>
</comment>
<keyword evidence="14" id="KW-1185">Reference proteome</keyword>
<keyword evidence="4" id="KW-0808">Transferase</keyword>
<organism evidence="13 14">
    <name type="scientific">Setaria viridis</name>
    <name type="common">Green bristlegrass</name>
    <name type="synonym">Setaria italica subsp. viridis</name>
    <dbReference type="NCBI Taxonomy" id="4556"/>
    <lineage>
        <taxon>Eukaryota</taxon>
        <taxon>Viridiplantae</taxon>
        <taxon>Streptophyta</taxon>
        <taxon>Embryophyta</taxon>
        <taxon>Tracheophyta</taxon>
        <taxon>Spermatophyta</taxon>
        <taxon>Magnoliopsida</taxon>
        <taxon>Liliopsida</taxon>
        <taxon>Poales</taxon>
        <taxon>Poaceae</taxon>
        <taxon>PACMAD clade</taxon>
        <taxon>Panicoideae</taxon>
        <taxon>Panicodae</taxon>
        <taxon>Paniceae</taxon>
        <taxon>Cenchrinae</taxon>
        <taxon>Setaria</taxon>
    </lineage>
</organism>
<dbReference type="EMBL" id="CM016560">
    <property type="protein sequence ID" value="TKV93817.1"/>
    <property type="molecule type" value="Genomic_DNA"/>
</dbReference>
<dbReference type="Gene3D" id="1.10.287.1970">
    <property type="match status" value="1"/>
</dbReference>
<dbReference type="Gene3D" id="3.90.1150.10">
    <property type="entry name" value="Aspartate Aminotransferase, domain 1"/>
    <property type="match status" value="1"/>
</dbReference>
<evidence type="ECO:0000256" key="5">
    <source>
        <dbReference type="ARBA" id="ARBA00022898"/>
    </source>
</evidence>
<evidence type="ECO:0000256" key="3">
    <source>
        <dbReference type="ARBA" id="ARBA00022576"/>
    </source>
</evidence>
<evidence type="ECO:0000313" key="14">
    <source>
        <dbReference type="Proteomes" id="UP000298652"/>
    </source>
</evidence>
<dbReference type="AlphaFoldDB" id="A0A4U6SXK2"/>
<dbReference type="Gene3D" id="3.40.640.10">
    <property type="entry name" value="Type I PLP-dependent aspartate aminotransferase-like (Major domain)"/>
    <property type="match status" value="1"/>
</dbReference>
<dbReference type="GO" id="GO:0030170">
    <property type="term" value="F:pyridoxal phosphate binding"/>
    <property type="evidence" value="ECO:0007669"/>
    <property type="project" value="InterPro"/>
</dbReference>
<comment type="pathway">
    <text evidence="6">Amino-acid degradation; L-alanine degradation via transaminase pathway; pyruvate from L-alanine: step 1/1.</text>
</comment>
<dbReference type="EC" id="2.6.1.2" evidence="9"/>
<dbReference type="OMA" id="SCCAEAM"/>
<comment type="pathway">
    <text evidence="7">Photosynthesis; C4 acid pathway.</text>
</comment>
<dbReference type="UniPathway" id="UPA00322"/>
<dbReference type="Gramene" id="TKV93817">
    <property type="protein sequence ID" value="TKV93817"/>
    <property type="gene ID" value="SEVIR_9G254000v2"/>
</dbReference>
<feature type="domain" description="Aminotransferase class I/classII large" evidence="12">
    <location>
        <begin position="112"/>
        <end position="464"/>
    </location>
</feature>
<dbReference type="SUPFAM" id="SSF53383">
    <property type="entry name" value="PLP-dependent transferases"/>
    <property type="match status" value="1"/>
</dbReference>
<dbReference type="UniPathway" id="UPA00528">
    <property type="reaction ID" value="UER00586"/>
</dbReference>
<keyword evidence="3" id="KW-0032">Aminotransferase</keyword>
<evidence type="ECO:0000256" key="8">
    <source>
        <dbReference type="ARBA" id="ARBA00025785"/>
    </source>
</evidence>
<dbReference type="InterPro" id="IPR015422">
    <property type="entry name" value="PyrdxlP-dep_Trfase_small"/>
</dbReference>
<dbReference type="PANTHER" id="PTHR11751">
    <property type="entry name" value="ALANINE AMINOTRANSFERASE"/>
    <property type="match status" value="1"/>
</dbReference>
<evidence type="ECO:0000256" key="2">
    <source>
        <dbReference type="ARBA" id="ARBA00011738"/>
    </source>
</evidence>
<dbReference type="CDD" id="cd00609">
    <property type="entry name" value="AAT_like"/>
    <property type="match status" value="1"/>
</dbReference>
<evidence type="ECO:0000259" key="12">
    <source>
        <dbReference type="Pfam" id="PF00155"/>
    </source>
</evidence>
<dbReference type="InterPro" id="IPR015424">
    <property type="entry name" value="PyrdxlP-dep_Trfase"/>
</dbReference>
<reference evidence="13" key="1">
    <citation type="submission" date="2019-03" db="EMBL/GenBank/DDBJ databases">
        <title>WGS assembly of Setaria viridis.</title>
        <authorList>
            <person name="Huang P."/>
            <person name="Jenkins J."/>
            <person name="Grimwood J."/>
            <person name="Barry K."/>
            <person name="Healey A."/>
            <person name="Mamidi S."/>
            <person name="Sreedasyam A."/>
            <person name="Shu S."/>
            <person name="Feldman M."/>
            <person name="Wu J."/>
            <person name="Yu Y."/>
            <person name="Chen C."/>
            <person name="Johnson J."/>
            <person name="Rokhsar D."/>
            <person name="Baxter I."/>
            <person name="Schmutz J."/>
            <person name="Brutnell T."/>
            <person name="Kellogg E."/>
        </authorList>
    </citation>
    <scope>NUCLEOTIDE SEQUENCE [LARGE SCALE GENOMIC DNA]</scope>
</reference>
<dbReference type="InterPro" id="IPR004839">
    <property type="entry name" value="Aminotransferase_I/II_large"/>
</dbReference>
<dbReference type="FunFam" id="3.40.640.10:FF:000012">
    <property type="entry name" value="alanine aminotransferase 2"/>
    <property type="match status" value="1"/>
</dbReference>
<evidence type="ECO:0000256" key="1">
    <source>
        <dbReference type="ARBA" id="ARBA00001933"/>
    </source>
</evidence>
<protein>
    <recommendedName>
        <fullName evidence="11">Alanine aminotransferase 2</fullName>
        <ecNumber evidence="9">2.6.1.2</ecNumber>
    </recommendedName>
</protein>
<dbReference type="FunFam" id="1.10.287.1970:FF:000001">
    <property type="entry name" value="Alanine aminotransferase 2"/>
    <property type="match status" value="1"/>
</dbReference>
<dbReference type="FunFam" id="3.90.1150.10:FF:000151">
    <property type="entry name" value="Alanine aminotransferase 2"/>
    <property type="match status" value="1"/>
</dbReference>
<dbReference type="GO" id="GO:0042853">
    <property type="term" value="P:L-alanine catabolic process"/>
    <property type="evidence" value="ECO:0007669"/>
    <property type="project" value="UniProtKB-UniPathway"/>
</dbReference>